<gene>
    <name evidence="2" type="ORF">FA09DRAFT_329195</name>
</gene>
<protein>
    <submittedName>
        <fullName evidence="2">Uncharacterized protein</fullName>
    </submittedName>
</protein>
<proteinExistence type="predicted"/>
<keyword evidence="1" id="KW-0472">Membrane</keyword>
<name>A0A316ZEF1_9BASI</name>
<dbReference type="EMBL" id="KZ819290">
    <property type="protein sequence ID" value="PWN98685.1"/>
    <property type="molecule type" value="Genomic_DNA"/>
</dbReference>
<dbReference type="GeneID" id="37269616"/>
<keyword evidence="1" id="KW-1133">Transmembrane helix</keyword>
<keyword evidence="3" id="KW-1185">Reference proteome</keyword>
<dbReference type="Proteomes" id="UP000245946">
    <property type="component" value="Unassembled WGS sequence"/>
</dbReference>
<keyword evidence="1" id="KW-0812">Transmembrane</keyword>
<accession>A0A316ZEF1</accession>
<organism evidence="2 3">
    <name type="scientific">Tilletiopsis washingtonensis</name>
    <dbReference type="NCBI Taxonomy" id="58919"/>
    <lineage>
        <taxon>Eukaryota</taxon>
        <taxon>Fungi</taxon>
        <taxon>Dikarya</taxon>
        <taxon>Basidiomycota</taxon>
        <taxon>Ustilaginomycotina</taxon>
        <taxon>Exobasidiomycetes</taxon>
        <taxon>Entylomatales</taxon>
        <taxon>Entylomatales incertae sedis</taxon>
        <taxon>Tilletiopsis</taxon>
    </lineage>
</organism>
<sequence>MSRPRRSTLAPSLRIGLYALDGAQRLVLNTLGILSVLIVAGPLCALHFAPQSRVMDWVTIHFTQLSWDSMDQLEIAEENMLSDLMLRRLCPQPPRHKPRPQLLSRDDSGIYLPDEVLAT</sequence>
<reference evidence="2 3" key="1">
    <citation type="journal article" date="2018" name="Mol. Biol. Evol.">
        <title>Broad Genomic Sampling Reveals a Smut Pathogenic Ancestry of the Fungal Clade Ustilaginomycotina.</title>
        <authorList>
            <person name="Kijpornyongpan T."/>
            <person name="Mondo S.J."/>
            <person name="Barry K."/>
            <person name="Sandor L."/>
            <person name="Lee J."/>
            <person name="Lipzen A."/>
            <person name="Pangilinan J."/>
            <person name="LaButti K."/>
            <person name="Hainaut M."/>
            <person name="Henrissat B."/>
            <person name="Grigoriev I.V."/>
            <person name="Spatafora J.W."/>
            <person name="Aime M.C."/>
        </authorList>
    </citation>
    <scope>NUCLEOTIDE SEQUENCE [LARGE SCALE GENOMIC DNA]</scope>
    <source>
        <strain evidence="2 3">MCA 4186</strain>
    </source>
</reference>
<evidence type="ECO:0000256" key="1">
    <source>
        <dbReference type="SAM" id="Phobius"/>
    </source>
</evidence>
<feature type="transmembrane region" description="Helical" evidence="1">
    <location>
        <begin position="26"/>
        <end position="49"/>
    </location>
</feature>
<dbReference type="RefSeq" id="XP_025598964.1">
    <property type="nucleotide sequence ID" value="XM_025742072.1"/>
</dbReference>
<evidence type="ECO:0000313" key="2">
    <source>
        <dbReference type="EMBL" id="PWN98685.1"/>
    </source>
</evidence>
<evidence type="ECO:0000313" key="3">
    <source>
        <dbReference type="Proteomes" id="UP000245946"/>
    </source>
</evidence>
<dbReference type="AlphaFoldDB" id="A0A316ZEF1"/>